<dbReference type="InterPro" id="IPR050742">
    <property type="entry name" value="Helicase_Restrict-Modif_Enz"/>
</dbReference>
<dbReference type="Proteomes" id="UP000620670">
    <property type="component" value="Unassembled WGS sequence"/>
</dbReference>
<proteinExistence type="predicted"/>
<dbReference type="InterPro" id="IPR027417">
    <property type="entry name" value="P-loop_NTPase"/>
</dbReference>
<feature type="domain" description="Helicase ATP-binding" evidence="1">
    <location>
        <begin position="53"/>
        <end position="265"/>
    </location>
</feature>
<dbReference type="Gene3D" id="3.40.50.300">
    <property type="entry name" value="P-loop containing nucleotide triphosphate hydrolases"/>
    <property type="match status" value="2"/>
</dbReference>
<sequence length="878" mass="98790">MKLKAYQADTLATLRRFLEEARVAGPRNAYEAITSEPEQARRLGRYRGEYKALEALPDAPYVCLRLPTGGGKTVLGAHAIGIARDTWVEKDYPLVLWLVPSNTIRLQTAEALKNPRHPYRQALDEVFEGRVRVFDIADFTQVRPHDIRDNLCVVVGTIQTLRVNNTEGRKVYAHHEDMEPHFSGVSAHAPELERQEGGGVRYSFANLLHMHRPLMIVDEAHNAVTGLSREMQARVNPCAIIEFTATPRFNSNILHSVTAQELRDEEMIKLPIVLAEHQDWQGAVNGAIATRAKLAEAAKDEADYIRPIVLFQAQPKDQEVTVERLKQHLIDVEQIPEGRIAVATGEQRELDGIDLFDQKTKIEYVITVEALKEGWDCSFAYVFCSVSRIQSATAVEQLLGRVLRMPYAKRRRIADLNKAYAHISEPTFSAAANALVDKLVSMGFQDEAPEMIEAAQGHFDETGLFAPRERPKPTFRYSVTPSPALYAAVRDATVQGVAVNELPEGKVEIVVTGPIAAEVETILTEAMPEPERQRFAEAARAYQAEILPMLSPAERGEAFTVPGLVSEIQGELVFAAPETLMEFHDWSLLNHPAKLDEAAFSIRDNAQTFEIDVDGRCVIYSFAQEDRQLSLDIAVEGWTPENLSIWLERQLRQPDIHPFELLRWVRDAVGHLTNARKISVASLMRAKFILASALKTRIAAIRRIEQETAYRRYLIAPEAKACMSLENGFAFRNGMFADQRRYRGAWRPTKHFLGPDHVPAFDGAEQGEEFQCAQVLDSLPSVRYWIRNVAKHPDAFWLPLASGKFYPDFVALLNDGRLFVIEYKGAHLAGEGNEETNEKRTVGQLWDRLSDGKGLFLMVEKSIHGRDMRTQMMGKLGI</sequence>
<accession>A0ABS0XXL3</accession>
<dbReference type="RefSeq" id="WP_199047224.1">
    <property type="nucleotide sequence ID" value="NZ_JAELXT010000003.1"/>
</dbReference>
<evidence type="ECO:0000259" key="1">
    <source>
        <dbReference type="PROSITE" id="PS51192"/>
    </source>
</evidence>
<dbReference type="EMBL" id="JAELXT010000003">
    <property type="protein sequence ID" value="MBJ6124786.1"/>
    <property type="molecule type" value="Genomic_DNA"/>
</dbReference>
<evidence type="ECO:0000313" key="2">
    <source>
        <dbReference type="EMBL" id="MBJ6124786.1"/>
    </source>
</evidence>
<reference evidence="3" key="1">
    <citation type="submission" date="2020-12" db="EMBL/GenBank/DDBJ databases">
        <title>Hymenobacter sp.</title>
        <authorList>
            <person name="Kim M.K."/>
        </authorList>
    </citation>
    <scope>NUCLEOTIDE SEQUENCE [LARGE SCALE GENOMIC DNA]</scope>
    <source>
        <strain evidence="3">BT325</strain>
    </source>
</reference>
<dbReference type="PANTHER" id="PTHR47396">
    <property type="entry name" value="TYPE I RESTRICTION ENZYME ECOKI R PROTEIN"/>
    <property type="match status" value="1"/>
</dbReference>
<keyword evidence="2" id="KW-0347">Helicase</keyword>
<dbReference type="InterPro" id="IPR006935">
    <property type="entry name" value="Helicase/UvrB_N"/>
</dbReference>
<protein>
    <submittedName>
        <fullName evidence="2">DEAD/DEAH box helicase family protein</fullName>
    </submittedName>
</protein>
<keyword evidence="2" id="KW-0067">ATP-binding</keyword>
<name>A0ABS0XXL3_9HYPH</name>
<dbReference type="PANTHER" id="PTHR47396:SF1">
    <property type="entry name" value="ATP-DEPENDENT HELICASE IRC3-RELATED"/>
    <property type="match status" value="1"/>
</dbReference>
<keyword evidence="2" id="KW-0378">Hydrolase</keyword>
<evidence type="ECO:0000313" key="3">
    <source>
        <dbReference type="Proteomes" id="UP000620670"/>
    </source>
</evidence>
<keyword evidence="2" id="KW-0547">Nucleotide-binding</keyword>
<dbReference type="SUPFAM" id="SSF52540">
    <property type="entry name" value="P-loop containing nucleoside triphosphate hydrolases"/>
    <property type="match status" value="1"/>
</dbReference>
<dbReference type="GO" id="GO:0004386">
    <property type="term" value="F:helicase activity"/>
    <property type="evidence" value="ECO:0007669"/>
    <property type="project" value="UniProtKB-KW"/>
</dbReference>
<keyword evidence="3" id="KW-1185">Reference proteome</keyword>
<gene>
    <name evidence="2" type="ORF">JAO75_05120</name>
</gene>
<comment type="caution">
    <text evidence="2">The sequence shown here is derived from an EMBL/GenBank/DDBJ whole genome shotgun (WGS) entry which is preliminary data.</text>
</comment>
<dbReference type="PROSITE" id="PS51192">
    <property type="entry name" value="HELICASE_ATP_BIND_1"/>
    <property type="match status" value="1"/>
</dbReference>
<organism evidence="2 3">
    <name type="scientific">Microvirga splendida</name>
    <dbReference type="NCBI Taxonomy" id="2795727"/>
    <lineage>
        <taxon>Bacteria</taxon>
        <taxon>Pseudomonadati</taxon>
        <taxon>Pseudomonadota</taxon>
        <taxon>Alphaproteobacteria</taxon>
        <taxon>Hyphomicrobiales</taxon>
        <taxon>Methylobacteriaceae</taxon>
        <taxon>Microvirga</taxon>
    </lineage>
</organism>
<dbReference type="Pfam" id="PF04851">
    <property type="entry name" value="ResIII"/>
    <property type="match status" value="1"/>
</dbReference>
<dbReference type="InterPro" id="IPR014001">
    <property type="entry name" value="Helicase_ATP-bd"/>
</dbReference>